<dbReference type="OrthoDB" id="3194402at2"/>
<protein>
    <submittedName>
        <fullName evidence="2">Putative transcriptional regulator</fullName>
    </submittedName>
</protein>
<dbReference type="EMBL" id="JFYO01000003">
    <property type="protein sequence ID" value="EZP29051.1"/>
    <property type="molecule type" value="Genomic_DNA"/>
</dbReference>
<dbReference type="InterPro" id="IPR050679">
    <property type="entry name" value="Bact_HTH_transcr_reg"/>
</dbReference>
<dbReference type="Gene3D" id="3.40.1410.10">
    <property type="entry name" value="Chorismate lyase-like"/>
    <property type="match status" value="1"/>
</dbReference>
<dbReference type="eggNOG" id="COG2188">
    <property type="taxonomic scope" value="Bacteria"/>
</dbReference>
<feature type="domain" description="UbiC transcription regulator-associated" evidence="1">
    <location>
        <begin position="7"/>
        <end position="150"/>
    </location>
</feature>
<evidence type="ECO:0000259" key="1">
    <source>
        <dbReference type="SMART" id="SM00866"/>
    </source>
</evidence>
<dbReference type="Pfam" id="PF07702">
    <property type="entry name" value="UTRA"/>
    <property type="match status" value="1"/>
</dbReference>
<name>A0A031FXW6_9MICO</name>
<dbReference type="PANTHER" id="PTHR44846:SF1">
    <property type="entry name" value="MANNOSYL-D-GLYCERATE TRANSPORT_METABOLISM SYSTEM REPRESSOR MNGR-RELATED"/>
    <property type="match status" value="1"/>
</dbReference>
<gene>
    <name evidence="2" type="ORF">BW34_00900</name>
</gene>
<dbReference type="GO" id="GO:0045892">
    <property type="term" value="P:negative regulation of DNA-templated transcription"/>
    <property type="evidence" value="ECO:0007669"/>
    <property type="project" value="TreeGrafter"/>
</dbReference>
<dbReference type="GO" id="GO:0003677">
    <property type="term" value="F:DNA binding"/>
    <property type="evidence" value="ECO:0007669"/>
    <property type="project" value="InterPro"/>
</dbReference>
<keyword evidence="3" id="KW-1185">Reference proteome</keyword>
<dbReference type="PATRIC" id="fig|273677.3.peg.881"/>
<dbReference type="InterPro" id="IPR028978">
    <property type="entry name" value="Chorismate_lyase_/UTRA_dom_sf"/>
</dbReference>
<dbReference type="InterPro" id="IPR011663">
    <property type="entry name" value="UTRA"/>
</dbReference>
<dbReference type="SMART" id="SM00866">
    <property type="entry name" value="UTRA"/>
    <property type="match status" value="1"/>
</dbReference>
<dbReference type="PANTHER" id="PTHR44846">
    <property type="entry name" value="MANNOSYL-D-GLYCERATE TRANSPORT/METABOLISM SYSTEM REPRESSOR MNGR-RELATED"/>
    <property type="match status" value="1"/>
</dbReference>
<dbReference type="Proteomes" id="UP000024001">
    <property type="component" value="Unassembled WGS sequence"/>
</dbReference>
<dbReference type="RefSeq" id="WP_052009393.1">
    <property type="nucleotide sequence ID" value="NZ_JFYO01000003.1"/>
</dbReference>
<proteinExistence type="predicted"/>
<organism evidence="2 3">
    <name type="scientific">Microbacterium oleivorans</name>
    <dbReference type="NCBI Taxonomy" id="273677"/>
    <lineage>
        <taxon>Bacteria</taxon>
        <taxon>Bacillati</taxon>
        <taxon>Actinomycetota</taxon>
        <taxon>Actinomycetes</taxon>
        <taxon>Micrococcales</taxon>
        <taxon>Microbacteriaceae</taxon>
        <taxon>Microbacterium</taxon>
    </lineage>
</organism>
<evidence type="ECO:0000313" key="2">
    <source>
        <dbReference type="EMBL" id="EZP29051.1"/>
    </source>
</evidence>
<accession>A0A031FXW6</accession>
<evidence type="ECO:0000313" key="3">
    <source>
        <dbReference type="Proteomes" id="UP000024001"/>
    </source>
</evidence>
<dbReference type="AlphaFoldDB" id="A0A031FXW6"/>
<dbReference type="SUPFAM" id="SSF64288">
    <property type="entry name" value="Chorismate lyase-like"/>
    <property type="match status" value="1"/>
</dbReference>
<comment type="caution">
    <text evidence="2">The sequence shown here is derived from an EMBL/GenBank/DDBJ whole genome shotgun (WGS) entry which is preliminary data.</text>
</comment>
<sequence length="156" mass="17770">MRSRWRSTYSRYWVANSSTSRPSIGDRDAREADHLKIGVGDPVVRLRRLRSVDETPWLLVQTVLPAERFPTLSPTQLENASLYALLRRRFGVEPSGADRWISAVIPDRNDAELLELAPGKPVLAIESVAWDADGVPFELYHALHRSEESRFYVGIR</sequence>
<reference evidence="2 3" key="1">
    <citation type="submission" date="2014-03" db="EMBL/GenBank/DDBJ databases">
        <title>Draft Genome Sequences of 13 Willow Endophytes.</title>
        <authorList>
            <person name="Gan H.Y."/>
            <person name="Gan H.M."/>
            <person name="Savka M.A."/>
            <person name="Hudson A.O."/>
        </authorList>
    </citation>
    <scope>NUCLEOTIDE SEQUENCE [LARGE SCALE GENOMIC DNA]</scope>
    <source>
        <strain evidence="2 3">RIT293</strain>
    </source>
</reference>